<dbReference type="Proteomes" id="UP000662914">
    <property type="component" value="Chromosome"/>
</dbReference>
<evidence type="ECO:0000313" key="10">
    <source>
        <dbReference type="Proteomes" id="UP000662914"/>
    </source>
</evidence>
<dbReference type="AlphaFoldDB" id="A0A809R0A5"/>
<dbReference type="SMART" id="SM00487">
    <property type="entry name" value="DEXDc"/>
    <property type="match status" value="1"/>
</dbReference>
<evidence type="ECO:0000313" key="9">
    <source>
        <dbReference type="EMBL" id="BBO21073.1"/>
    </source>
</evidence>
<dbReference type="InterPro" id="IPR006555">
    <property type="entry name" value="ATP-dep_Helicase_C"/>
</dbReference>
<gene>
    <name evidence="9" type="ORF">DSYM_17720</name>
</gene>
<keyword evidence="9" id="KW-0347">Helicase</keyword>
<dbReference type="KEGG" id="ddz:DSYM_17720"/>
<comment type="similarity">
    <text evidence="5">Belongs to the helicase family. DinG subfamily.</text>
</comment>
<comment type="cofactor">
    <cofactor evidence="1">
        <name>[4Fe-4S] cluster</name>
        <dbReference type="ChEBI" id="CHEBI:49883"/>
    </cofactor>
</comment>
<protein>
    <recommendedName>
        <fullName evidence="6">DNA 5'-3' helicase</fullName>
        <ecNumber evidence="6">5.6.2.3</ecNumber>
    </recommendedName>
</protein>
<evidence type="ECO:0000256" key="7">
    <source>
        <dbReference type="ARBA" id="ARBA00048954"/>
    </source>
</evidence>
<proteinExistence type="inferred from homology"/>
<keyword evidence="2" id="KW-0547">Nucleotide-binding</keyword>
<accession>A0A809R0A5</accession>
<dbReference type="InterPro" id="IPR014001">
    <property type="entry name" value="Helicase_ATP-bd"/>
</dbReference>
<dbReference type="PANTHER" id="PTHR11472:SF34">
    <property type="entry name" value="REGULATOR OF TELOMERE ELONGATION HELICASE 1"/>
    <property type="match status" value="1"/>
</dbReference>
<evidence type="ECO:0000256" key="4">
    <source>
        <dbReference type="ARBA" id="ARBA00022840"/>
    </source>
</evidence>
<dbReference type="EMBL" id="AP021857">
    <property type="protein sequence ID" value="BBO21073.1"/>
    <property type="molecule type" value="Genomic_DNA"/>
</dbReference>
<evidence type="ECO:0000256" key="3">
    <source>
        <dbReference type="ARBA" id="ARBA00022801"/>
    </source>
</evidence>
<reference evidence="9" key="1">
    <citation type="journal article" name="DNA Res.">
        <title>The physiological potential of anammox bacteria as revealed by their core genome structure.</title>
        <authorList>
            <person name="Okubo T."/>
            <person name="Toyoda A."/>
            <person name="Fukuhara K."/>
            <person name="Uchiyama I."/>
            <person name="Harigaya Y."/>
            <person name="Kuroiwa M."/>
            <person name="Suzuki T."/>
            <person name="Murakami Y."/>
            <person name="Suwa Y."/>
            <person name="Takami H."/>
        </authorList>
    </citation>
    <scope>NUCLEOTIDE SEQUENCE</scope>
    <source>
        <strain evidence="9">317325-3</strain>
    </source>
</reference>
<keyword evidence="3" id="KW-0378">Hydrolase</keyword>
<dbReference type="SUPFAM" id="SSF52540">
    <property type="entry name" value="P-loop containing nucleoside triphosphate hydrolases"/>
    <property type="match status" value="2"/>
</dbReference>
<dbReference type="SMART" id="SM00491">
    <property type="entry name" value="HELICc2"/>
    <property type="match status" value="1"/>
</dbReference>
<dbReference type="InterPro" id="IPR011545">
    <property type="entry name" value="DEAD/DEAH_box_helicase_dom"/>
</dbReference>
<evidence type="ECO:0000256" key="1">
    <source>
        <dbReference type="ARBA" id="ARBA00001966"/>
    </source>
</evidence>
<dbReference type="Pfam" id="PF00270">
    <property type="entry name" value="DEAD"/>
    <property type="match status" value="1"/>
</dbReference>
<feature type="domain" description="Helicase ATP-binding" evidence="8">
    <location>
        <begin position="14"/>
        <end position="290"/>
    </location>
</feature>
<dbReference type="InterPro" id="IPR014013">
    <property type="entry name" value="Helic_SF1/SF2_ATP-bd_DinG/Rad3"/>
</dbReference>
<comment type="catalytic activity">
    <reaction evidence="7">
        <text>ATP + H2O = ADP + phosphate + H(+)</text>
        <dbReference type="Rhea" id="RHEA:13065"/>
        <dbReference type="ChEBI" id="CHEBI:15377"/>
        <dbReference type="ChEBI" id="CHEBI:15378"/>
        <dbReference type="ChEBI" id="CHEBI:30616"/>
        <dbReference type="ChEBI" id="CHEBI:43474"/>
        <dbReference type="ChEBI" id="CHEBI:456216"/>
        <dbReference type="EC" id="5.6.2.3"/>
    </reaction>
</comment>
<evidence type="ECO:0000256" key="2">
    <source>
        <dbReference type="ARBA" id="ARBA00022741"/>
    </source>
</evidence>
<dbReference type="PANTHER" id="PTHR11472">
    <property type="entry name" value="DNA REPAIR DEAD HELICASE RAD3/XP-D SUBFAMILY MEMBER"/>
    <property type="match status" value="1"/>
</dbReference>
<keyword evidence="4" id="KW-0067">ATP-binding</keyword>
<dbReference type="InterPro" id="IPR045028">
    <property type="entry name" value="DinG/Rad3-like"/>
</dbReference>
<evidence type="ECO:0000256" key="6">
    <source>
        <dbReference type="ARBA" id="ARBA00044969"/>
    </source>
</evidence>
<dbReference type="Gene3D" id="3.40.50.300">
    <property type="entry name" value="P-loop containing nucleotide triphosphate hydrolases"/>
    <property type="match status" value="2"/>
</dbReference>
<dbReference type="GO" id="GO:0003676">
    <property type="term" value="F:nucleic acid binding"/>
    <property type="evidence" value="ECO:0007669"/>
    <property type="project" value="InterPro"/>
</dbReference>
<sequence>MPLDIDAVFAADGALARAIPGYRLRPQQVEMAQRIAAAIQSHGVLVAEAGTGTGKTFAYLVPALLAGGKAIVSTGTKTLQDQLFQRDLPTVRDALKAPATIALLKGRANYVCHYHLERARTEGRFLSREEAGHILAIARFAKATSTGDKAECAAVPEDSAAWAAATSTRDNCLGQECPNAKECFVMAARREAQAADVVVVNHHLFFADVMLRDSGVAELLPACNTVIFDEAHQLPETASLFFGESVSTAQLVELARDARLEGIAAAKDFKELPDGARALEKAARDLRLAVPGENARFAAAQLTPAFLEALDKAAAELAHFGALLETQAERSEGLEHCWRRAQELQVVLKRWRDAAEPGLVRWAEVFSQALSLNATPLVIADIFKKQMEGHPRAWIFTSATLAVENDFSHYCNELGLSGGENPADTGCWGSPFDYPSQALLYAPQSMPDPNGREYNEAVVDAAWPLIHASRGRAFVLCTSLRAMRRIHELLKARFEAEGFDHPLLLQGEGSKSELLARFRRLGNAVLVASQSFWEGVDVRGEALQLVIIDKLPFAPPDDPVLAARIEHMKREGRNAFMEYQLPRAVISVKQGAGRLIRDESDRGVLMICDPRLIAKPYGKRVWRSLPPMRRTREEDEALGFFDATVREAEEIDAH</sequence>
<dbReference type="InterPro" id="IPR027417">
    <property type="entry name" value="P-loop_NTPase"/>
</dbReference>
<organism evidence="9 10">
    <name type="scientific">Candidatus Desulfobacillus denitrificans</name>
    <dbReference type="NCBI Taxonomy" id="2608985"/>
    <lineage>
        <taxon>Bacteria</taxon>
        <taxon>Pseudomonadati</taxon>
        <taxon>Pseudomonadota</taxon>
        <taxon>Betaproteobacteria</taxon>
        <taxon>Candidatus Desulfobacillus</taxon>
    </lineage>
</organism>
<dbReference type="PROSITE" id="PS51193">
    <property type="entry name" value="HELICASE_ATP_BIND_2"/>
    <property type="match status" value="1"/>
</dbReference>
<dbReference type="Pfam" id="PF13307">
    <property type="entry name" value="Helicase_C_2"/>
    <property type="match status" value="1"/>
</dbReference>
<name>A0A809R0A5_9PROT</name>
<dbReference type="GO" id="GO:0005524">
    <property type="term" value="F:ATP binding"/>
    <property type="evidence" value="ECO:0007669"/>
    <property type="project" value="UniProtKB-KW"/>
</dbReference>
<dbReference type="GO" id="GO:0016818">
    <property type="term" value="F:hydrolase activity, acting on acid anhydrides, in phosphorus-containing anhydrides"/>
    <property type="evidence" value="ECO:0007669"/>
    <property type="project" value="InterPro"/>
</dbReference>
<dbReference type="GO" id="GO:0043139">
    <property type="term" value="F:5'-3' DNA helicase activity"/>
    <property type="evidence" value="ECO:0007669"/>
    <property type="project" value="UniProtKB-EC"/>
</dbReference>
<evidence type="ECO:0000256" key="5">
    <source>
        <dbReference type="ARBA" id="ARBA00038058"/>
    </source>
</evidence>
<dbReference type="EC" id="5.6.2.3" evidence="6"/>
<dbReference type="GO" id="GO:0006281">
    <property type="term" value="P:DNA repair"/>
    <property type="evidence" value="ECO:0007669"/>
    <property type="project" value="TreeGrafter"/>
</dbReference>
<evidence type="ECO:0000259" key="8">
    <source>
        <dbReference type="PROSITE" id="PS51193"/>
    </source>
</evidence>